<proteinExistence type="predicted"/>
<evidence type="ECO:0000256" key="1">
    <source>
        <dbReference type="SAM" id="MobiDB-lite"/>
    </source>
</evidence>
<dbReference type="STRING" id="479433.Caci_3855"/>
<accession>C7QDF7</accession>
<organism evidence="2 3">
    <name type="scientific">Catenulispora acidiphila (strain DSM 44928 / JCM 14897 / NBRC 102108 / NRRL B-24433 / ID139908)</name>
    <dbReference type="NCBI Taxonomy" id="479433"/>
    <lineage>
        <taxon>Bacteria</taxon>
        <taxon>Bacillati</taxon>
        <taxon>Actinomycetota</taxon>
        <taxon>Actinomycetes</taxon>
        <taxon>Catenulisporales</taxon>
        <taxon>Catenulisporaceae</taxon>
        <taxon>Catenulispora</taxon>
    </lineage>
</organism>
<dbReference type="InParanoid" id="C7QDF7"/>
<feature type="region of interest" description="Disordered" evidence="1">
    <location>
        <begin position="1"/>
        <end position="37"/>
    </location>
</feature>
<gene>
    <name evidence="2" type="ordered locus">Caci_3855</name>
</gene>
<dbReference type="EMBL" id="CP001700">
    <property type="protein sequence ID" value="ACU72750.1"/>
    <property type="molecule type" value="Genomic_DNA"/>
</dbReference>
<name>C7QDF7_CATAD</name>
<sequence>MLRGKIQPGGDDCDSSGVATTGGAAERRTHLVDSRQAIQKPHDRIVAVLGAQSTPDNGGPPRFTIAIDENMPRDDKQIACRRLARIDPSLGDGIRHSGYRFVSGFLPIDVIEIGVGSDQEVKKTLPNQ</sequence>
<dbReference type="AlphaFoldDB" id="C7QDF7"/>
<protein>
    <submittedName>
        <fullName evidence="2">Uncharacterized protein</fullName>
    </submittedName>
</protein>
<dbReference type="HOGENOM" id="CLU_1955663_0_0_11"/>
<evidence type="ECO:0000313" key="2">
    <source>
        <dbReference type="EMBL" id="ACU72750.1"/>
    </source>
</evidence>
<dbReference type="RefSeq" id="WP_015792479.1">
    <property type="nucleotide sequence ID" value="NC_013131.1"/>
</dbReference>
<reference evidence="2 3" key="1">
    <citation type="journal article" date="2009" name="Stand. Genomic Sci.">
        <title>Complete genome sequence of Catenulispora acidiphila type strain (ID 139908).</title>
        <authorList>
            <person name="Copeland A."/>
            <person name="Lapidus A."/>
            <person name="Glavina Del Rio T."/>
            <person name="Nolan M."/>
            <person name="Lucas S."/>
            <person name="Chen F."/>
            <person name="Tice H."/>
            <person name="Cheng J.F."/>
            <person name="Bruce D."/>
            <person name="Goodwin L."/>
            <person name="Pitluck S."/>
            <person name="Mikhailova N."/>
            <person name="Pati A."/>
            <person name="Ivanova N."/>
            <person name="Mavromatis K."/>
            <person name="Chen A."/>
            <person name="Palaniappan K."/>
            <person name="Chain P."/>
            <person name="Land M."/>
            <person name="Hauser L."/>
            <person name="Chang Y.J."/>
            <person name="Jeffries C.D."/>
            <person name="Chertkov O."/>
            <person name="Brettin T."/>
            <person name="Detter J.C."/>
            <person name="Han C."/>
            <person name="Ali Z."/>
            <person name="Tindall B.J."/>
            <person name="Goker M."/>
            <person name="Bristow J."/>
            <person name="Eisen J.A."/>
            <person name="Markowitz V."/>
            <person name="Hugenholtz P."/>
            <person name="Kyrpides N.C."/>
            <person name="Klenk H.P."/>
        </authorList>
    </citation>
    <scope>NUCLEOTIDE SEQUENCE [LARGE SCALE GENOMIC DNA]</scope>
    <source>
        <strain evidence="3">DSM 44928 / JCM 14897 / NBRC 102108 / NRRL B-24433 / ID139908</strain>
    </source>
</reference>
<keyword evidence="3" id="KW-1185">Reference proteome</keyword>
<dbReference type="KEGG" id="cai:Caci_3855"/>
<dbReference type="Proteomes" id="UP000000851">
    <property type="component" value="Chromosome"/>
</dbReference>
<evidence type="ECO:0000313" key="3">
    <source>
        <dbReference type="Proteomes" id="UP000000851"/>
    </source>
</evidence>